<dbReference type="AlphaFoldDB" id="A0A2W4YYI8"/>
<dbReference type="Pfam" id="PF01757">
    <property type="entry name" value="Acyl_transf_3"/>
    <property type="match status" value="1"/>
</dbReference>
<accession>A0A2W4YYI8</accession>
<sequence>MFGNPPRINLPANPDMACRSLPLYRNGKPDLCRNRRTNDIAALQNRARRLWSMRKAPARYGAALPWRKGRRGVKRSGRAASRLDSLQILRFFAALLVVIGHTQHALLERLGAAAGRYAFVPLDWGLGVDVFFVISGFVMYYLMHDRFAQAGATATFLRRRVVRVVPMYWLFTTLVLAVGLATGAVDLPWTNILFSYLFLPGPVCGEYCFPVFTLGWTINYEMLFYALFAIALGFPRRIGVAVVVGLIAGLIVMGQAVPVSWSMLHFWGYPIIGEFLFGIGLAAGFLRGWRVSRGAGWALVAAGLVLATVSYQLDLYDHIWRLWTGGIPAALILGGAVFGLEPRGAHGRWLAVLVVGGDASYALYLSHPVTIRVADAVAGKIGLFGHAPWAFWSGTVVAAVIGSFVVHHAIEKPLLARFYRRPNLGAGIP</sequence>
<evidence type="ECO:0000256" key="1">
    <source>
        <dbReference type="SAM" id="Phobius"/>
    </source>
</evidence>
<organism evidence="3 4">
    <name type="scientific">Sphingomonas hengshuiensis</name>
    <dbReference type="NCBI Taxonomy" id="1609977"/>
    <lineage>
        <taxon>Bacteria</taxon>
        <taxon>Pseudomonadati</taxon>
        <taxon>Pseudomonadota</taxon>
        <taxon>Alphaproteobacteria</taxon>
        <taxon>Sphingomonadales</taxon>
        <taxon>Sphingomonadaceae</taxon>
        <taxon>Sphingomonas</taxon>
    </lineage>
</organism>
<reference evidence="3 4" key="1">
    <citation type="submission" date="2017-08" db="EMBL/GenBank/DDBJ databases">
        <title>Infants hospitalized years apart are colonized by the same room-sourced microbial strains.</title>
        <authorList>
            <person name="Brooks B."/>
            <person name="Olm M.R."/>
            <person name="Firek B.A."/>
            <person name="Baker R."/>
            <person name="Thomas B.C."/>
            <person name="Morowitz M.J."/>
            <person name="Banfield J.F."/>
        </authorList>
    </citation>
    <scope>NUCLEOTIDE SEQUENCE [LARGE SCALE GENOMIC DNA]</scope>
    <source>
        <strain evidence="3">S2_018_000_R3_110</strain>
    </source>
</reference>
<keyword evidence="1" id="KW-0812">Transmembrane</keyword>
<dbReference type="Proteomes" id="UP000248614">
    <property type="component" value="Unassembled WGS sequence"/>
</dbReference>
<dbReference type="InterPro" id="IPR002656">
    <property type="entry name" value="Acyl_transf_3_dom"/>
</dbReference>
<evidence type="ECO:0000259" key="2">
    <source>
        <dbReference type="Pfam" id="PF01757"/>
    </source>
</evidence>
<dbReference type="GO" id="GO:0016020">
    <property type="term" value="C:membrane"/>
    <property type="evidence" value="ECO:0007669"/>
    <property type="project" value="TreeGrafter"/>
</dbReference>
<dbReference type="GO" id="GO:0000271">
    <property type="term" value="P:polysaccharide biosynthetic process"/>
    <property type="evidence" value="ECO:0007669"/>
    <property type="project" value="TreeGrafter"/>
</dbReference>
<protein>
    <recommendedName>
        <fullName evidence="2">Acyltransferase 3 domain-containing protein</fullName>
    </recommendedName>
</protein>
<gene>
    <name evidence="3" type="ORF">DI632_12330</name>
</gene>
<dbReference type="EMBL" id="QFNF01000035">
    <property type="protein sequence ID" value="PZO75150.1"/>
    <property type="molecule type" value="Genomic_DNA"/>
</dbReference>
<feature type="transmembrane region" description="Helical" evidence="1">
    <location>
        <begin position="319"/>
        <end position="340"/>
    </location>
</feature>
<feature type="transmembrane region" description="Helical" evidence="1">
    <location>
        <begin position="349"/>
        <end position="369"/>
    </location>
</feature>
<keyword evidence="1" id="KW-1133">Transmembrane helix</keyword>
<feature type="transmembrane region" description="Helical" evidence="1">
    <location>
        <begin position="164"/>
        <end position="189"/>
    </location>
</feature>
<feature type="transmembrane region" description="Helical" evidence="1">
    <location>
        <begin position="267"/>
        <end position="286"/>
    </location>
</feature>
<proteinExistence type="predicted"/>
<evidence type="ECO:0000313" key="3">
    <source>
        <dbReference type="EMBL" id="PZO75150.1"/>
    </source>
</evidence>
<dbReference type="PANTHER" id="PTHR23028:SF131">
    <property type="entry name" value="BLR2367 PROTEIN"/>
    <property type="match status" value="1"/>
</dbReference>
<dbReference type="InterPro" id="IPR050879">
    <property type="entry name" value="Acyltransferase_3"/>
</dbReference>
<dbReference type="GO" id="GO:0016747">
    <property type="term" value="F:acyltransferase activity, transferring groups other than amino-acyl groups"/>
    <property type="evidence" value="ECO:0007669"/>
    <property type="project" value="InterPro"/>
</dbReference>
<feature type="transmembrane region" description="Helical" evidence="1">
    <location>
        <begin position="389"/>
        <end position="410"/>
    </location>
</feature>
<dbReference type="PANTHER" id="PTHR23028">
    <property type="entry name" value="ACETYLTRANSFERASE"/>
    <property type="match status" value="1"/>
</dbReference>
<comment type="caution">
    <text evidence="3">The sequence shown here is derived from an EMBL/GenBank/DDBJ whole genome shotgun (WGS) entry which is preliminary data.</text>
</comment>
<evidence type="ECO:0000313" key="4">
    <source>
        <dbReference type="Proteomes" id="UP000248614"/>
    </source>
</evidence>
<feature type="transmembrane region" description="Helical" evidence="1">
    <location>
        <begin position="126"/>
        <end position="143"/>
    </location>
</feature>
<feature type="transmembrane region" description="Helical" evidence="1">
    <location>
        <begin position="209"/>
        <end position="231"/>
    </location>
</feature>
<feature type="domain" description="Acyltransferase 3" evidence="2">
    <location>
        <begin position="85"/>
        <end position="407"/>
    </location>
</feature>
<feature type="transmembrane region" description="Helical" evidence="1">
    <location>
        <begin position="295"/>
        <end position="313"/>
    </location>
</feature>
<feature type="transmembrane region" description="Helical" evidence="1">
    <location>
        <begin position="238"/>
        <end position="261"/>
    </location>
</feature>
<feature type="transmembrane region" description="Helical" evidence="1">
    <location>
        <begin position="88"/>
        <end position="106"/>
    </location>
</feature>
<name>A0A2W4YYI8_9SPHN</name>
<keyword evidence="1" id="KW-0472">Membrane</keyword>